<gene>
    <name evidence="2" type="ORF">Pcinc_000018</name>
</gene>
<organism evidence="2 3">
    <name type="scientific">Petrolisthes cinctipes</name>
    <name type="common">Flat porcelain crab</name>
    <dbReference type="NCBI Taxonomy" id="88211"/>
    <lineage>
        <taxon>Eukaryota</taxon>
        <taxon>Metazoa</taxon>
        <taxon>Ecdysozoa</taxon>
        <taxon>Arthropoda</taxon>
        <taxon>Crustacea</taxon>
        <taxon>Multicrustacea</taxon>
        <taxon>Malacostraca</taxon>
        <taxon>Eumalacostraca</taxon>
        <taxon>Eucarida</taxon>
        <taxon>Decapoda</taxon>
        <taxon>Pleocyemata</taxon>
        <taxon>Anomura</taxon>
        <taxon>Galatheoidea</taxon>
        <taxon>Porcellanidae</taxon>
        <taxon>Petrolisthes</taxon>
    </lineage>
</organism>
<keyword evidence="3" id="KW-1185">Reference proteome</keyword>
<evidence type="ECO:0000259" key="1">
    <source>
        <dbReference type="Pfam" id="PF00078"/>
    </source>
</evidence>
<evidence type="ECO:0000313" key="3">
    <source>
        <dbReference type="Proteomes" id="UP001286313"/>
    </source>
</evidence>
<name>A0AAE1L4E3_PETCI</name>
<comment type="caution">
    <text evidence="2">The sequence shown here is derived from an EMBL/GenBank/DDBJ whole genome shotgun (WGS) entry which is preliminary data.</text>
</comment>
<dbReference type="PANTHER" id="PTHR47027:SF30">
    <property type="entry name" value="THAP-TYPE DOMAIN-CONTAINING PROTEIN"/>
    <property type="match status" value="1"/>
</dbReference>
<dbReference type="InterPro" id="IPR043502">
    <property type="entry name" value="DNA/RNA_pol_sf"/>
</dbReference>
<accession>A0AAE1L4E3</accession>
<reference evidence="2" key="1">
    <citation type="submission" date="2023-10" db="EMBL/GenBank/DDBJ databases">
        <title>Genome assemblies of two species of porcelain crab, Petrolisthes cinctipes and Petrolisthes manimaculis (Anomura: Porcellanidae).</title>
        <authorList>
            <person name="Angst P."/>
        </authorList>
    </citation>
    <scope>NUCLEOTIDE SEQUENCE</scope>
    <source>
        <strain evidence="2">PB745_01</strain>
        <tissue evidence="2">Gill</tissue>
    </source>
</reference>
<dbReference type="PANTHER" id="PTHR47027">
    <property type="entry name" value="REVERSE TRANSCRIPTASE DOMAIN-CONTAINING PROTEIN"/>
    <property type="match status" value="1"/>
</dbReference>
<sequence length="138" mass="15932">MKQIGPWWQVFADDTVLMAESERELQRVVDEFQSVYKRRKLKVNVGKSKVMVFEKTKTEVIDFATPYRVAVPTGTECEITLGGERMEEVREFKYLGTVLCNHGSMEEKIRERAVRSRQVIGALGRIMKGRSVSMEVKK</sequence>
<dbReference type="Proteomes" id="UP001286313">
    <property type="component" value="Unassembled WGS sequence"/>
</dbReference>
<dbReference type="SUPFAM" id="SSF56672">
    <property type="entry name" value="DNA/RNA polymerases"/>
    <property type="match status" value="1"/>
</dbReference>
<feature type="domain" description="Reverse transcriptase" evidence="1">
    <location>
        <begin position="9"/>
        <end position="98"/>
    </location>
</feature>
<proteinExistence type="predicted"/>
<dbReference type="AlphaFoldDB" id="A0AAE1L4E3"/>
<dbReference type="Pfam" id="PF00078">
    <property type="entry name" value="RVT_1"/>
    <property type="match status" value="1"/>
</dbReference>
<protein>
    <recommendedName>
        <fullName evidence="1">Reverse transcriptase domain-containing protein</fullName>
    </recommendedName>
</protein>
<dbReference type="InterPro" id="IPR000477">
    <property type="entry name" value="RT_dom"/>
</dbReference>
<dbReference type="EMBL" id="JAWQEG010000003">
    <property type="protein sequence ID" value="KAK3896274.1"/>
    <property type="molecule type" value="Genomic_DNA"/>
</dbReference>
<evidence type="ECO:0000313" key="2">
    <source>
        <dbReference type="EMBL" id="KAK3896274.1"/>
    </source>
</evidence>
<dbReference type="GO" id="GO:0071897">
    <property type="term" value="P:DNA biosynthetic process"/>
    <property type="evidence" value="ECO:0007669"/>
    <property type="project" value="UniProtKB-ARBA"/>
</dbReference>